<dbReference type="SUPFAM" id="SSF56219">
    <property type="entry name" value="DNase I-like"/>
    <property type="match status" value="1"/>
</dbReference>
<evidence type="ECO:0000259" key="4">
    <source>
        <dbReference type="Pfam" id="PF03372"/>
    </source>
</evidence>
<dbReference type="AlphaFoldDB" id="A0AA36JDZ7"/>
<evidence type="ECO:0000313" key="5">
    <source>
        <dbReference type="EMBL" id="CAJ1403291.1"/>
    </source>
</evidence>
<feature type="domain" description="Endonuclease/exonuclease/phosphatase" evidence="4">
    <location>
        <begin position="337"/>
        <end position="547"/>
    </location>
</feature>
<dbReference type="EMBL" id="CAUJNA010003488">
    <property type="protein sequence ID" value="CAJ1403291.1"/>
    <property type="molecule type" value="Genomic_DNA"/>
</dbReference>
<feature type="non-terminal residue" evidence="5">
    <location>
        <position position="550"/>
    </location>
</feature>
<dbReference type="SMART" id="SM00028">
    <property type="entry name" value="TPR"/>
    <property type="match status" value="3"/>
</dbReference>
<dbReference type="Proteomes" id="UP001178507">
    <property type="component" value="Unassembled WGS sequence"/>
</dbReference>
<dbReference type="InterPro" id="IPR011990">
    <property type="entry name" value="TPR-like_helical_dom_sf"/>
</dbReference>
<dbReference type="GO" id="GO:0006620">
    <property type="term" value="P:post-translational protein targeting to endoplasmic reticulum membrane"/>
    <property type="evidence" value="ECO:0007669"/>
    <property type="project" value="TreeGrafter"/>
</dbReference>
<dbReference type="Pfam" id="PF13432">
    <property type="entry name" value="TPR_16"/>
    <property type="match status" value="1"/>
</dbReference>
<gene>
    <name evidence="5" type="ORF">EVOR1521_LOCUS25999</name>
</gene>
<dbReference type="GO" id="GO:0060090">
    <property type="term" value="F:molecular adaptor activity"/>
    <property type="evidence" value="ECO:0007669"/>
    <property type="project" value="TreeGrafter"/>
</dbReference>
<reference evidence="5" key="1">
    <citation type="submission" date="2023-08" db="EMBL/GenBank/DDBJ databases">
        <authorList>
            <person name="Chen Y."/>
            <person name="Shah S."/>
            <person name="Dougan E. K."/>
            <person name="Thang M."/>
            <person name="Chan C."/>
        </authorList>
    </citation>
    <scope>NUCLEOTIDE SEQUENCE</scope>
</reference>
<dbReference type="Gene3D" id="3.60.10.10">
    <property type="entry name" value="Endonuclease/exonuclease/phosphatase"/>
    <property type="match status" value="1"/>
</dbReference>
<dbReference type="GO" id="GO:0072380">
    <property type="term" value="C:TRC complex"/>
    <property type="evidence" value="ECO:0007669"/>
    <property type="project" value="TreeGrafter"/>
</dbReference>
<dbReference type="PANTHER" id="PTHR45831:SF2">
    <property type="entry name" value="LD24721P"/>
    <property type="match status" value="1"/>
</dbReference>
<sequence length="550" mass="61867">MQTAELSEQLLDELAAADAKRVSEVQRLLWRTWFFHEDLEARQLLAEGSELMDAADFSEARDRFLQAARLEPSWAEAWNRLATVDYLLGNYEDSLAEIDQTLELLPRHFGALSGRGLVFLKLERYREAVDAFQDAQELVPASEALQLNVDHAQAFAASDLRTHLIANFTPPTLPIQESYLRVAAERQVEGDIVEVHFEGWWAHRLAALCPQDLVFVDQAERVDLSDGAGFLVSQQTARAPERFREADLTPTTWFGDSRCFSQKRCSDGAVMWRRNCPRGCRGHRRRRSAEGLWMAPLLALDVASGAWLGREATRRAARLENAGEADCEGKMAQGSGLQAFKEYLRRYPVDIVVVQEMFTFGLGFLCEKSEAEEVALFMHELGFYFQTSSTATTPFVGQNSGLVVYSKLPLTAENHGVFQQRRSVSAKGWLQVEVQVGERRLQILTTHLEHAHQPRWRAVRESQWRQVAAIAAASTDLRMLSGDFNVCGQEFGQALDQATEYHSMVSTLAAVGLTQELPDASSLQMPTLRSDKKEELRCSPDHIFVTSALK</sequence>
<name>A0AA36JDZ7_9DINO</name>
<dbReference type="InterPro" id="IPR005135">
    <property type="entry name" value="Endo/exonuclease/phosphatase"/>
</dbReference>
<accession>A0AA36JDZ7</accession>
<comment type="caution">
    <text evidence="5">The sequence shown here is derived from an EMBL/GenBank/DDBJ whole genome shotgun (WGS) entry which is preliminary data.</text>
</comment>
<feature type="repeat" description="TPR" evidence="3">
    <location>
        <begin position="109"/>
        <end position="142"/>
    </location>
</feature>
<keyword evidence="1" id="KW-0677">Repeat</keyword>
<organism evidence="5 6">
    <name type="scientific">Effrenium voratum</name>
    <dbReference type="NCBI Taxonomy" id="2562239"/>
    <lineage>
        <taxon>Eukaryota</taxon>
        <taxon>Sar</taxon>
        <taxon>Alveolata</taxon>
        <taxon>Dinophyceae</taxon>
        <taxon>Suessiales</taxon>
        <taxon>Symbiodiniaceae</taxon>
        <taxon>Effrenium</taxon>
    </lineage>
</organism>
<dbReference type="Pfam" id="PF03372">
    <property type="entry name" value="Exo_endo_phos"/>
    <property type="match status" value="1"/>
</dbReference>
<dbReference type="SUPFAM" id="SSF48452">
    <property type="entry name" value="TPR-like"/>
    <property type="match status" value="1"/>
</dbReference>
<proteinExistence type="predicted"/>
<evidence type="ECO:0000313" key="6">
    <source>
        <dbReference type="Proteomes" id="UP001178507"/>
    </source>
</evidence>
<evidence type="ECO:0000256" key="2">
    <source>
        <dbReference type="ARBA" id="ARBA00022803"/>
    </source>
</evidence>
<keyword evidence="2 3" id="KW-0802">TPR repeat</keyword>
<dbReference type="InterPro" id="IPR036691">
    <property type="entry name" value="Endo/exonu/phosph_ase_sf"/>
</dbReference>
<dbReference type="Gene3D" id="1.25.40.10">
    <property type="entry name" value="Tetratricopeptide repeat domain"/>
    <property type="match status" value="1"/>
</dbReference>
<evidence type="ECO:0000256" key="3">
    <source>
        <dbReference type="PROSITE-ProRule" id="PRU00339"/>
    </source>
</evidence>
<dbReference type="GO" id="GO:0016020">
    <property type="term" value="C:membrane"/>
    <property type="evidence" value="ECO:0007669"/>
    <property type="project" value="TreeGrafter"/>
</dbReference>
<evidence type="ECO:0000256" key="1">
    <source>
        <dbReference type="ARBA" id="ARBA00022737"/>
    </source>
</evidence>
<keyword evidence="6" id="KW-1185">Reference proteome</keyword>
<dbReference type="PROSITE" id="PS50005">
    <property type="entry name" value="TPR"/>
    <property type="match status" value="2"/>
</dbReference>
<dbReference type="GO" id="GO:0003824">
    <property type="term" value="F:catalytic activity"/>
    <property type="evidence" value="ECO:0007669"/>
    <property type="project" value="InterPro"/>
</dbReference>
<dbReference type="InterPro" id="IPR019734">
    <property type="entry name" value="TPR_rpt"/>
</dbReference>
<dbReference type="InterPro" id="IPR047150">
    <property type="entry name" value="SGT"/>
</dbReference>
<feature type="repeat" description="TPR" evidence="3">
    <location>
        <begin position="75"/>
        <end position="108"/>
    </location>
</feature>
<protein>
    <recommendedName>
        <fullName evidence="4">Endonuclease/exonuclease/phosphatase domain-containing protein</fullName>
    </recommendedName>
</protein>
<dbReference type="PANTHER" id="PTHR45831">
    <property type="entry name" value="LD24721P"/>
    <property type="match status" value="1"/>
</dbReference>